<name>A0A9Q9AVN3_9PEZI</name>
<sequence length="694" mass="75984">MKELTASQRSEVIGRYHAPEGLYEYTKSLPFLGTVTSDIKTLVAGQWTEILPGQTPATVQSLHVRFDQKGHERPYQKAVIVDIVDGYLNPGDKILTRLGDTRYGGRGTRVQTFVETDFRWRIYIDPVGTSRFAAIKPDVQWSIVPGPPRKLTIINPRLVRPNVPYVARFHAEDVWGNVTKDIAGLSVNMIIRRQKPLPKDGQTSLLRSWNSTSSGNFTIEAELRNESGELLLATRAPITASAKSIVPKILFGDLHVHSDDTVGTDNSLYNFSYGKDIAGLDVLGYTANDFQITKERWQATVALIESMYKPGSFFILPGTEWCGNSAAAGDHNIVFLEDPAVEPPAVPFDRHGNTARSFERSEDGPAELQPGAWPLDEVYATYAADSEKHLLIPHVGGIRCDLAWHHPRLERLVEVGSAWGAFEWLLQDAMKRGWKLGVCANSDEHRGRCGGGVPGTAVFGTRGGLTGILADTLSRKSVATALRARHTFATTGPRLVAVVQTEDGHIQGDEIEVSGTARLRYYVLGNDGFSSIEALDASGRIWYRDLWQEAGSERTVLRISCGGGRLYDRYREAVWAGKIEVDISTSIADITPFGGVEYNPEDAVAQTGEHAISFESRTSGDADGVHATFTQGVPETITVTGTLGGYVKVGDPLAGNPHRPQPTFELTATRQELLEPGGKRIEIKGGAELFVHAQ</sequence>
<dbReference type="Pfam" id="PF12228">
    <property type="entry name" value="DUF3604"/>
    <property type="match status" value="1"/>
</dbReference>
<reference evidence="1" key="1">
    <citation type="submission" date="2022-06" db="EMBL/GenBank/DDBJ databases">
        <title>Complete genome sequences of two strains of the flax pathogen Septoria linicola.</title>
        <authorList>
            <person name="Lapalu N."/>
            <person name="Simon A."/>
            <person name="Demenou B."/>
            <person name="Paumier D."/>
            <person name="Guillot M.-P."/>
            <person name="Gout L."/>
            <person name="Valade R."/>
        </authorList>
    </citation>
    <scope>NUCLEOTIDE SEQUENCE</scope>
    <source>
        <strain evidence="1">SE15195</strain>
    </source>
</reference>
<dbReference type="SUPFAM" id="SSF89550">
    <property type="entry name" value="PHP domain-like"/>
    <property type="match status" value="1"/>
</dbReference>
<dbReference type="InterPro" id="IPR016195">
    <property type="entry name" value="Pol/histidinol_Pase-like"/>
</dbReference>
<evidence type="ECO:0000313" key="2">
    <source>
        <dbReference type="Proteomes" id="UP001056384"/>
    </source>
</evidence>
<dbReference type="Proteomes" id="UP001056384">
    <property type="component" value="Chromosome 5"/>
</dbReference>
<dbReference type="AlphaFoldDB" id="A0A9Q9AVN3"/>
<dbReference type="OrthoDB" id="4652505at2759"/>
<proteinExistence type="predicted"/>
<dbReference type="InterPro" id="IPR022028">
    <property type="entry name" value="DUF3604"/>
</dbReference>
<gene>
    <name evidence="1" type="ORF">Slin15195_G067140</name>
</gene>
<accession>A0A9Q9AVN3</accession>
<protein>
    <submittedName>
        <fullName evidence="1">Polymerase/histidinol phosphatase</fullName>
    </submittedName>
</protein>
<evidence type="ECO:0000313" key="1">
    <source>
        <dbReference type="EMBL" id="USW53395.1"/>
    </source>
</evidence>
<organism evidence="1 2">
    <name type="scientific">Septoria linicola</name>
    <dbReference type="NCBI Taxonomy" id="215465"/>
    <lineage>
        <taxon>Eukaryota</taxon>
        <taxon>Fungi</taxon>
        <taxon>Dikarya</taxon>
        <taxon>Ascomycota</taxon>
        <taxon>Pezizomycotina</taxon>
        <taxon>Dothideomycetes</taxon>
        <taxon>Dothideomycetidae</taxon>
        <taxon>Mycosphaerellales</taxon>
        <taxon>Mycosphaerellaceae</taxon>
        <taxon>Septoria</taxon>
    </lineage>
</organism>
<dbReference type="Gene3D" id="3.20.20.140">
    <property type="entry name" value="Metal-dependent hydrolases"/>
    <property type="match status" value="1"/>
</dbReference>
<keyword evidence="2" id="KW-1185">Reference proteome</keyword>
<dbReference type="EMBL" id="CP099422">
    <property type="protein sequence ID" value="USW53395.1"/>
    <property type="molecule type" value="Genomic_DNA"/>
</dbReference>